<dbReference type="EMBL" id="FUKJ01000098">
    <property type="protein sequence ID" value="SJM90823.1"/>
    <property type="molecule type" value="Genomic_DNA"/>
</dbReference>
<evidence type="ECO:0000256" key="1">
    <source>
        <dbReference type="SAM" id="SignalP"/>
    </source>
</evidence>
<sequence>MFIYKCAKVMYTALACSSLLLATNNASAANLPCVQRWVNWNSTSGIKFISFSLVALHSPSNIAAYSSTGKLVNCPGNQCLKSQYWVETLISDRSFTHPNSPVGGFGFNQPFDVDRPILIWVDSIPNDSAGKVRMHQAQGSYAFTPRCVGNMLVGDDQYGNHWTMGFKIPDIKL</sequence>
<proteinExistence type="predicted"/>
<evidence type="ECO:0000313" key="3">
    <source>
        <dbReference type="Proteomes" id="UP000195442"/>
    </source>
</evidence>
<keyword evidence="1" id="KW-0732">Signal</keyword>
<keyword evidence="3" id="KW-1185">Reference proteome</keyword>
<feature type="signal peptide" evidence="1">
    <location>
        <begin position="1"/>
        <end position="28"/>
    </location>
</feature>
<name>A0A1R4H3J5_9GAMM</name>
<reference evidence="3" key="1">
    <citation type="submission" date="2017-02" db="EMBL/GenBank/DDBJ databases">
        <authorList>
            <person name="Daims H."/>
        </authorList>
    </citation>
    <scope>NUCLEOTIDE SEQUENCE [LARGE SCALE GENOMIC DNA]</scope>
</reference>
<dbReference type="RefSeq" id="WP_087146263.1">
    <property type="nucleotide sequence ID" value="NZ_FUKJ01000098.1"/>
</dbReference>
<accession>A0A1R4H3J5</accession>
<feature type="chain" id="PRO_5013272346" description="Secreted protein" evidence="1">
    <location>
        <begin position="29"/>
        <end position="173"/>
    </location>
</feature>
<evidence type="ECO:0000313" key="2">
    <source>
        <dbReference type="EMBL" id="SJM90823.1"/>
    </source>
</evidence>
<dbReference type="Proteomes" id="UP000195442">
    <property type="component" value="Unassembled WGS sequence"/>
</dbReference>
<organism evidence="2 3">
    <name type="scientific">Crenothrix polyspora</name>
    <dbReference type="NCBI Taxonomy" id="360316"/>
    <lineage>
        <taxon>Bacteria</taxon>
        <taxon>Pseudomonadati</taxon>
        <taxon>Pseudomonadota</taxon>
        <taxon>Gammaproteobacteria</taxon>
        <taxon>Methylococcales</taxon>
        <taxon>Crenotrichaceae</taxon>
        <taxon>Crenothrix</taxon>
    </lineage>
</organism>
<gene>
    <name evidence="2" type="ORF">CRENPOLYSF2_1870008</name>
</gene>
<evidence type="ECO:0008006" key="4">
    <source>
        <dbReference type="Google" id="ProtNLM"/>
    </source>
</evidence>
<protein>
    <recommendedName>
        <fullName evidence="4">Secreted protein</fullName>
    </recommendedName>
</protein>
<dbReference type="AlphaFoldDB" id="A0A1R4H3J5"/>